<name>A0ABU1VP69_9GAMM</name>
<comment type="caution">
    <text evidence="5">The sequence shown here is derived from an EMBL/GenBank/DDBJ whole genome shotgun (WGS) entry which is preliminary data.</text>
</comment>
<proteinExistence type="inferred from homology"/>
<accession>A0ABU1VP69</accession>
<feature type="signal peptide" evidence="4">
    <location>
        <begin position="1"/>
        <end position="23"/>
    </location>
</feature>
<dbReference type="InterPro" id="IPR001952">
    <property type="entry name" value="Alkaline_phosphatase"/>
</dbReference>
<dbReference type="PRINTS" id="PR00113">
    <property type="entry name" value="ALKPHPHTASE"/>
</dbReference>
<reference evidence="5 6" key="1">
    <citation type="submission" date="2023-07" db="EMBL/GenBank/DDBJ databases">
        <title>Sorghum-associated microbial communities from plants grown in Nebraska, USA.</title>
        <authorList>
            <person name="Schachtman D."/>
        </authorList>
    </citation>
    <scope>NUCLEOTIDE SEQUENCE [LARGE SCALE GENOMIC DNA]</scope>
    <source>
        <strain evidence="5 6">BE187</strain>
    </source>
</reference>
<dbReference type="EMBL" id="JAVDVW010000001">
    <property type="protein sequence ID" value="MDR7099259.1"/>
    <property type="molecule type" value="Genomic_DNA"/>
</dbReference>
<feature type="compositionally biased region" description="Basic and acidic residues" evidence="3">
    <location>
        <begin position="238"/>
        <end position="249"/>
    </location>
</feature>
<evidence type="ECO:0000313" key="6">
    <source>
        <dbReference type="Proteomes" id="UP001267878"/>
    </source>
</evidence>
<dbReference type="CDD" id="cd16012">
    <property type="entry name" value="ALP"/>
    <property type="match status" value="1"/>
</dbReference>
<keyword evidence="1" id="KW-0597">Phosphoprotein</keyword>
<evidence type="ECO:0000256" key="3">
    <source>
        <dbReference type="SAM" id="MobiDB-lite"/>
    </source>
</evidence>
<evidence type="ECO:0000256" key="2">
    <source>
        <dbReference type="RuleBase" id="RU003946"/>
    </source>
</evidence>
<dbReference type="SMART" id="SM00098">
    <property type="entry name" value="alkPPc"/>
    <property type="match status" value="1"/>
</dbReference>
<evidence type="ECO:0000256" key="1">
    <source>
        <dbReference type="ARBA" id="ARBA00022553"/>
    </source>
</evidence>
<feature type="chain" id="PRO_5046825044" evidence="4">
    <location>
        <begin position="24"/>
        <end position="526"/>
    </location>
</feature>
<protein>
    <submittedName>
        <fullName evidence="5">Alkaline phosphatase</fullName>
        <ecNumber evidence="5">3.1.3.1</ecNumber>
    </submittedName>
</protein>
<dbReference type="InterPro" id="IPR017850">
    <property type="entry name" value="Alkaline_phosphatase_core_sf"/>
</dbReference>
<dbReference type="SUPFAM" id="SSF53649">
    <property type="entry name" value="Alkaline phosphatase-like"/>
    <property type="match status" value="1"/>
</dbReference>
<feature type="region of interest" description="Disordered" evidence="3">
    <location>
        <begin position="226"/>
        <end position="249"/>
    </location>
</feature>
<keyword evidence="5" id="KW-0378">Hydrolase</keyword>
<keyword evidence="6" id="KW-1185">Reference proteome</keyword>
<gene>
    <name evidence="5" type="ORF">J2X04_001606</name>
</gene>
<dbReference type="Pfam" id="PF00245">
    <property type="entry name" value="Alk_phosphatase"/>
    <property type="match status" value="1"/>
</dbReference>
<dbReference type="GO" id="GO:0004035">
    <property type="term" value="F:alkaline phosphatase activity"/>
    <property type="evidence" value="ECO:0007669"/>
    <property type="project" value="UniProtKB-EC"/>
</dbReference>
<keyword evidence="4" id="KW-0732">Signal</keyword>
<organism evidence="5 6">
    <name type="scientific">Agrilutibacter niabensis</name>
    <dbReference type="NCBI Taxonomy" id="380628"/>
    <lineage>
        <taxon>Bacteria</taxon>
        <taxon>Pseudomonadati</taxon>
        <taxon>Pseudomonadota</taxon>
        <taxon>Gammaproteobacteria</taxon>
        <taxon>Lysobacterales</taxon>
        <taxon>Lysobacteraceae</taxon>
        <taxon>Agrilutibacter</taxon>
    </lineage>
</organism>
<evidence type="ECO:0000313" key="5">
    <source>
        <dbReference type="EMBL" id="MDR7099259.1"/>
    </source>
</evidence>
<sequence>MRQSRLILACAAATALVAAPSFAESPKQWYEDGARAAHDGATLRANDRPAKNVILFVGDGMGLSTVAAARILEGQLNGHTGEENSLSFERFPYVSLSKTYSVDGQTPDSAPTMSAMMTGIKTNQGVIGVTQATRYNDCASARGQGVATLLEMSEAMGLATGVVSTARLTHATPAATYSHTPNRDWESDAELSAEAKANGCKDIARQLVEFPFGDGIEVALGGGRSYFLPNTSNDPEDAGSKGRRKDDRNLTEEWAAKPQSAYVWNKAQFDAIDPRRTRHLLGLFERSHMEYEYDRPTDAGKEPSLAEMTGKAIDVLNASGKKGYFLMVEAGRIDHAHHAGNAFRALTDAMELSDAVRVAQSKASAADTLMIVTADHSHVFTVAGYPDRGNDILGKVVSGGQIARDANGKPYTTLGYANGPGYRAPGPRPDLTAVDTTAPVFLQEAAVPLESETHAAEDVAIYARGPGAHAFRGVVEQNTIFHVMAQSEQGVSSFLCNLYGNCGKGKKVAPPLMVSDLLARMARRGQ</sequence>
<dbReference type="RefSeq" id="WP_310053468.1">
    <property type="nucleotide sequence ID" value="NZ_JAVDVW010000001.1"/>
</dbReference>
<comment type="similarity">
    <text evidence="2">Belongs to the alkaline phosphatase family.</text>
</comment>
<dbReference type="PANTHER" id="PTHR11596">
    <property type="entry name" value="ALKALINE PHOSPHATASE"/>
    <property type="match status" value="1"/>
</dbReference>
<dbReference type="EC" id="3.1.3.1" evidence="5"/>
<dbReference type="PANTHER" id="PTHR11596:SF5">
    <property type="entry name" value="ALKALINE PHOSPHATASE"/>
    <property type="match status" value="1"/>
</dbReference>
<dbReference type="Proteomes" id="UP001267878">
    <property type="component" value="Unassembled WGS sequence"/>
</dbReference>
<dbReference type="Gene3D" id="3.40.720.10">
    <property type="entry name" value="Alkaline Phosphatase, subunit A"/>
    <property type="match status" value="1"/>
</dbReference>
<evidence type="ECO:0000256" key="4">
    <source>
        <dbReference type="SAM" id="SignalP"/>
    </source>
</evidence>